<dbReference type="GO" id="GO:0015297">
    <property type="term" value="F:antiporter activity"/>
    <property type="evidence" value="ECO:0007669"/>
    <property type="project" value="InterPro"/>
</dbReference>
<evidence type="ECO:0000256" key="2">
    <source>
        <dbReference type="ARBA" id="ARBA00022448"/>
    </source>
</evidence>
<name>A0A4R2M0Z4_9FIRM</name>
<evidence type="ECO:0000256" key="5">
    <source>
        <dbReference type="ARBA" id="ARBA00022989"/>
    </source>
</evidence>
<dbReference type="NCBIfam" id="TIGR00797">
    <property type="entry name" value="matE"/>
    <property type="match status" value="1"/>
</dbReference>
<evidence type="ECO:0000256" key="4">
    <source>
        <dbReference type="ARBA" id="ARBA00022692"/>
    </source>
</evidence>
<dbReference type="GO" id="GO:0042910">
    <property type="term" value="F:xenobiotic transmembrane transporter activity"/>
    <property type="evidence" value="ECO:0007669"/>
    <property type="project" value="InterPro"/>
</dbReference>
<sequence>MDKMTRNSYLFKMSLPIFVELLLQLLVGNIDQIMVSHYSQASVAAIVNGNQIMNIIIITMNMLSMATTVVLTQCLGAEDDHKSNQLCVLSMMVIGTVSVLSTCVALFFNRPIFRLMNIDSAILHETCLYLMIVGGFSLVQGLYLNFAAILRSHTRLKEVMAVSILMNVLNIIGNAILINGLFGFPRLGIVGAAISTVISKTIGLVCIYIVFRKYTKIKLKFKYLKQGSKEMLFKLLKIGIPSGAENFSYNLSQICILSIINPYGAAVTATKGYCSLLANFAYVYAIAISEAVQIVIGYLLGSGKVEEVGKKVWWTLKISIAVCVGMMFIIWLFSPSVLGIFTQDGEMLALGRQVLFIDIFLEFGRAINILMTKSLISVGEIKLPICVGISFHWAVALLLSYIFGGVLHLGLQGIWVAMAIDECSRGLIYFLRFRTNKWKKKYIPAETF</sequence>
<feature type="transmembrane region" description="Helical" evidence="7">
    <location>
        <begin position="280"/>
        <end position="300"/>
    </location>
</feature>
<organism evidence="8 9">
    <name type="scientific">Frisingicoccus caecimuris</name>
    <dbReference type="NCBI Taxonomy" id="1796636"/>
    <lineage>
        <taxon>Bacteria</taxon>
        <taxon>Bacillati</taxon>
        <taxon>Bacillota</taxon>
        <taxon>Clostridia</taxon>
        <taxon>Lachnospirales</taxon>
        <taxon>Lachnospiraceae</taxon>
        <taxon>Frisingicoccus</taxon>
    </lineage>
</organism>
<evidence type="ECO:0000256" key="6">
    <source>
        <dbReference type="ARBA" id="ARBA00023136"/>
    </source>
</evidence>
<dbReference type="Pfam" id="PF01554">
    <property type="entry name" value="MatE"/>
    <property type="match status" value="2"/>
</dbReference>
<dbReference type="InterPro" id="IPR002528">
    <property type="entry name" value="MATE_fam"/>
</dbReference>
<dbReference type="EMBL" id="SLXA01000001">
    <property type="protein sequence ID" value="TCO86673.1"/>
    <property type="molecule type" value="Genomic_DNA"/>
</dbReference>
<keyword evidence="6 7" id="KW-0472">Membrane</keyword>
<comment type="subcellular location">
    <subcellularLocation>
        <location evidence="1">Cell membrane</location>
        <topology evidence="1">Multi-pass membrane protein</topology>
    </subcellularLocation>
</comment>
<gene>
    <name evidence="8" type="ORF">EV212_101466</name>
</gene>
<dbReference type="PIRSF" id="PIRSF006603">
    <property type="entry name" value="DinF"/>
    <property type="match status" value="1"/>
</dbReference>
<dbReference type="RefSeq" id="WP_132088234.1">
    <property type="nucleotide sequence ID" value="NZ_JANKAQ010000002.1"/>
</dbReference>
<dbReference type="GO" id="GO:0005886">
    <property type="term" value="C:plasma membrane"/>
    <property type="evidence" value="ECO:0007669"/>
    <property type="project" value="UniProtKB-SubCell"/>
</dbReference>
<feature type="transmembrane region" description="Helical" evidence="7">
    <location>
        <begin position="409"/>
        <end position="431"/>
    </location>
</feature>
<dbReference type="PANTHER" id="PTHR42925:SF1">
    <property type="entry name" value="VIRULENCE FACTOR MVIN"/>
    <property type="match status" value="1"/>
</dbReference>
<protein>
    <submittedName>
        <fullName evidence="8">Putative MATE family efflux protein</fullName>
    </submittedName>
</protein>
<keyword evidence="9" id="KW-1185">Reference proteome</keyword>
<feature type="transmembrane region" description="Helical" evidence="7">
    <location>
        <begin position="312"/>
        <end position="333"/>
    </location>
</feature>
<dbReference type="CDD" id="cd13134">
    <property type="entry name" value="MATE_like_8"/>
    <property type="match status" value="1"/>
</dbReference>
<feature type="transmembrane region" description="Helical" evidence="7">
    <location>
        <begin position="86"/>
        <end position="108"/>
    </location>
</feature>
<feature type="transmembrane region" description="Helical" evidence="7">
    <location>
        <begin position="54"/>
        <end position="74"/>
    </location>
</feature>
<comment type="caution">
    <text evidence="8">The sequence shown here is derived from an EMBL/GenBank/DDBJ whole genome shotgun (WGS) entry which is preliminary data.</text>
</comment>
<evidence type="ECO:0000313" key="8">
    <source>
        <dbReference type="EMBL" id="TCO86673.1"/>
    </source>
</evidence>
<evidence type="ECO:0000256" key="7">
    <source>
        <dbReference type="SAM" id="Phobius"/>
    </source>
</evidence>
<feature type="transmembrane region" description="Helical" evidence="7">
    <location>
        <begin position="162"/>
        <end position="182"/>
    </location>
</feature>
<dbReference type="AlphaFoldDB" id="A0A4R2M0Z4"/>
<feature type="transmembrane region" description="Helical" evidence="7">
    <location>
        <begin position="188"/>
        <end position="211"/>
    </location>
</feature>
<dbReference type="InterPro" id="IPR048279">
    <property type="entry name" value="MdtK-like"/>
</dbReference>
<evidence type="ECO:0000313" key="9">
    <source>
        <dbReference type="Proteomes" id="UP000295711"/>
    </source>
</evidence>
<dbReference type="OrthoDB" id="62420at2"/>
<feature type="transmembrane region" description="Helical" evidence="7">
    <location>
        <begin position="128"/>
        <end position="150"/>
    </location>
</feature>
<dbReference type="InterPro" id="IPR047135">
    <property type="entry name" value="YsiQ"/>
</dbReference>
<accession>A0A4R2M0Z4</accession>
<proteinExistence type="predicted"/>
<dbReference type="PANTHER" id="PTHR42925">
    <property type="entry name" value="MULTIDRUG AND TOXIN EFFLUX PROTEIN MATE FAMILY"/>
    <property type="match status" value="1"/>
</dbReference>
<dbReference type="Proteomes" id="UP000295711">
    <property type="component" value="Unassembled WGS sequence"/>
</dbReference>
<evidence type="ECO:0000256" key="1">
    <source>
        <dbReference type="ARBA" id="ARBA00004651"/>
    </source>
</evidence>
<keyword evidence="3" id="KW-1003">Cell membrane</keyword>
<reference evidence="8 9" key="1">
    <citation type="submission" date="2019-03" db="EMBL/GenBank/DDBJ databases">
        <title>Genomic Encyclopedia of Type Strains, Phase IV (KMG-IV): sequencing the most valuable type-strain genomes for metagenomic binning, comparative biology and taxonomic classification.</title>
        <authorList>
            <person name="Goeker M."/>
        </authorList>
    </citation>
    <scope>NUCLEOTIDE SEQUENCE [LARGE SCALE GENOMIC DNA]</scope>
    <source>
        <strain evidence="8 9">DSM 28559</strain>
    </source>
</reference>
<keyword evidence="2" id="KW-0813">Transport</keyword>
<evidence type="ECO:0000256" key="3">
    <source>
        <dbReference type="ARBA" id="ARBA00022475"/>
    </source>
</evidence>
<feature type="transmembrane region" description="Helical" evidence="7">
    <location>
        <begin position="383"/>
        <end position="403"/>
    </location>
</feature>
<keyword evidence="4 7" id="KW-0812">Transmembrane</keyword>
<keyword evidence="5 7" id="KW-1133">Transmembrane helix</keyword>